<evidence type="ECO:0000256" key="1">
    <source>
        <dbReference type="SAM" id="MobiDB-lite"/>
    </source>
</evidence>
<comment type="caution">
    <text evidence="2">The sequence shown here is derived from an EMBL/GenBank/DDBJ whole genome shotgun (WGS) entry which is preliminary data.</text>
</comment>
<dbReference type="EMBL" id="JARJCN010000107">
    <property type="protein sequence ID" value="KAJ7074951.1"/>
    <property type="molecule type" value="Genomic_DNA"/>
</dbReference>
<evidence type="ECO:0000313" key="2">
    <source>
        <dbReference type="EMBL" id="KAJ7074951.1"/>
    </source>
</evidence>
<dbReference type="AlphaFoldDB" id="A0AAD6TTK8"/>
<name>A0AAD6TTK8_9AGAR</name>
<proteinExistence type="predicted"/>
<sequence>MIRLAPKYLFYDLLRGGKEMEVGVQTGCHKCVIPRRRSFACRAAGQTRAERSVRRAKHGSAPRIPARGKREGAGPLLLRRRITIAPVRACSPPSAFDKCGRRYSDLRAAPADDLARISGAPALVGSLRCTRRRALSGHLRDLGRAAPLQSCAGVGRSALHAQVRRALNGRLRDLVWSGRQRRARSRARVGPDLGLRRGGSPAPRCWREGMAGACAAEPDHKPPYTCCTRRAGNDSLSGHARRSGQGRVQQRGRPPPRRCPTSGSGHSGGRADDVGAGTRLLLSQLYASCAQLEGGERGVLRPSGMPLRRVHTEVESGTASGGGAASVVEDGAVAAAPEPRVHVEPRIQESLPKMQTALSLLSLRLRLHLGHV</sequence>
<gene>
    <name evidence="2" type="ORF">B0H15DRAFT_806534</name>
</gene>
<reference evidence="2" key="1">
    <citation type="submission" date="2023-03" db="EMBL/GenBank/DDBJ databases">
        <title>Massive genome expansion in bonnet fungi (Mycena s.s.) driven by repeated elements and novel gene families across ecological guilds.</title>
        <authorList>
            <consortium name="Lawrence Berkeley National Laboratory"/>
            <person name="Harder C.B."/>
            <person name="Miyauchi S."/>
            <person name="Viragh M."/>
            <person name="Kuo A."/>
            <person name="Thoen E."/>
            <person name="Andreopoulos B."/>
            <person name="Lu D."/>
            <person name="Skrede I."/>
            <person name="Drula E."/>
            <person name="Henrissat B."/>
            <person name="Morin E."/>
            <person name="Kohler A."/>
            <person name="Barry K."/>
            <person name="LaButti K."/>
            <person name="Morin E."/>
            <person name="Salamov A."/>
            <person name="Lipzen A."/>
            <person name="Mereny Z."/>
            <person name="Hegedus B."/>
            <person name="Baldrian P."/>
            <person name="Stursova M."/>
            <person name="Weitz H."/>
            <person name="Taylor A."/>
            <person name="Grigoriev I.V."/>
            <person name="Nagy L.G."/>
            <person name="Martin F."/>
            <person name="Kauserud H."/>
        </authorList>
    </citation>
    <scope>NUCLEOTIDE SEQUENCE</scope>
    <source>
        <strain evidence="2">CBHHK173m</strain>
    </source>
</reference>
<accession>A0AAD6TTK8</accession>
<protein>
    <submittedName>
        <fullName evidence="2">Uncharacterized protein</fullName>
    </submittedName>
</protein>
<organism evidence="2 3">
    <name type="scientific">Mycena belliarum</name>
    <dbReference type="NCBI Taxonomy" id="1033014"/>
    <lineage>
        <taxon>Eukaryota</taxon>
        <taxon>Fungi</taxon>
        <taxon>Dikarya</taxon>
        <taxon>Basidiomycota</taxon>
        <taxon>Agaricomycotina</taxon>
        <taxon>Agaricomycetes</taxon>
        <taxon>Agaricomycetidae</taxon>
        <taxon>Agaricales</taxon>
        <taxon>Marasmiineae</taxon>
        <taxon>Mycenaceae</taxon>
        <taxon>Mycena</taxon>
    </lineage>
</organism>
<evidence type="ECO:0000313" key="3">
    <source>
        <dbReference type="Proteomes" id="UP001222325"/>
    </source>
</evidence>
<keyword evidence="3" id="KW-1185">Reference proteome</keyword>
<feature type="region of interest" description="Disordered" evidence="1">
    <location>
        <begin position="233"/>
        <end position="274"/>
    </location>
</feature>
<dbReference type="Proteomes" id="UP001222325">
    <property type="component" value="Unassembled WGS sequence"/>
</dbReference>